<dbReference type="Proteomes" id="UP000305888">
    <property type="component" value="Chromosome"/>
</dbReference>
<dbReference type="PROSITE" id="PS51736">
    <property type="entry name" value="RECOMBINASES_3"/>
    <property type="match status" value="1"/>
</dbReference>
<evidence type="ECO:0000256" key="4">
    <source>
        <dbReference type="ARBA" id="ARBA00023172"/>
    </source>
</evidence>
<reference evidence="8 9" key="1">
    <citation type="submission" date="2019-06" db="EMBL/GenBank/DDBJ databases">
        <title>Genome sequence of Rhodobacteraceae bacterium D4M1.</title>
        <authorList>
            <person name="Cao J."/>
        </authorList>
    </citation>
    <scope>NUCLEOTIDE SEQUENCE [LARGE SCALE GENOMIC DNA]</scope>
    <source>
        <strain evidence="8 9">D4M1</strain>
    </source>
</reference>
<dbReference type="GO" id="GO:0015074">
    <property type="term" value="P:DNA integration"/>
    <property type="evidence" value="ECO:0007669"/>
    <property type="project" value="UniProtKB-KW"/>
</dbReference>
<dbReference type="OrthoDB" id="2290206at2"/>
<evidence type="ECO:0000256" key="2">
    <source>
        <dbReference type="ARBA" id="ARBA00022908"/>
    </source>
</evidence>
<evidence type="ECO:0000259" key="7">
    <source>
        <dbReference type="PROSITE" id="PS51736"/>
    </source>
</evidence>
<dbReference type="PANTHER" id="PTHR30461:SF26">
    <property type="entry name" value="RESOLVASE HOMOLOG YNEB"/>
    <property type="match status" value="1"/>
</dbReference>
<dbReference type="EMBL" id="CP040818">
    <property type="protein sequence ID" value="QDL90990.1"/>
    <property type="molecule type" value="Genomic_DNA"/>
</dbReference>
<dbReference type="KEGG" id="ppru:FDP22_03800"/>
<dbReference type="GO" id="GO:0003677">
    <property type="term" value="F:DNA binding"/>
    <property type="evidence" value="ECO:0007669"/>
    <property type="project" value="UniProtKB-KW"/>
</dbReference>
<dbReference type="InterPro" id="IPR050639">
    <property type="entry name" value="SSR_resolvase"/>
</dbReference>
<keyword evidence="9" id="KW-1185">Reference proteome</keyword>
<dbReference type="Gene3D" id="3.40.50.1390">
    <property type="entry name" value="Resolvase, N-terminal catalytic domain"/>
    <property type="match status" value="1"/>
</dbReference>
<dbReference type="SUPFAM" id="SSF46689">
    <property type="entry name" value="Homeodomain-like"/>
    <property type="match status" value="1"/>
</dbReference>
<keyword evidence="4" id="KW-0233">DNA recombination</keyword>
<dbReference type="CDD" id="cd00569">
    <property type="entry name" value="HTH_Hin_like"/>
    <property type="match status" value="1"/>
</dbReference>
<evidence type="ECO:0000256" key="5">
    <source>
        <dbReference type="PIRSR" id="PIRSR606118-50"/>
    </source>
</evidence>
<dbReference type="Pfam" id="PF00239">
    <property type="entry name" value="Resolvase"/>
    <property type="match status" value="1"/>
</dbReference>
<name>A0A5B8FV74_9RHOB</name>
<dbReference type="SUPFAM" id="SSF53041">
    <property type="entry name" value="Resolvase-like"/>
    <property type="match status" value="1"/>
</dbReference>
<evidence type="ECO:0000256" key="6">
    <source>
        <dbReference type="PROSITE-ProRule" id="PRU10137"/>
    </source>
</evidence>
<dbReference type="InterPro" id="IPR006119">
    <property type="entry name" value="Resolv_N"/>
</dbReference>
<dbReference type="GO" id="GO:0000150">
    <property type="term" value="F:DNA strand exchange activity"/>
    <property type="evidence" value="ECO:0007669"/>
    <property type="project" value="InterPro"/>
</dbReference>
<accession>A0A5B8FV74</accession>
<dbReference type="InterPro" id="IPR006118">
    <property type="entry name" value="Recombinase_CS"/>
</dbReference>
<dbReference type="InterPro" id="IPR006120">
    <property type="entry name" value="Resolvase_HTH_dom"/>
</dbReference>
<feature type="domain" description="Resolvase/invertase-type recombinase catalytic" evidence="7">
    <location>
        <begin position="2"/>
        <end position="136"/>
    </location>
</feature>
<evidence type="ECO:0000256" key="1">
    <source>
        <dbReference type="ARBA" id="ARBA00009913"/>
    </source>
</evidence>
<evidence type="ECO:0000313" key="9">
    <source>
        <dbReference type="Proteomes" id="UP000305888"/>
    </source>
</evidence>
<dbReference type="RefSeq" id="WP_138579444.1">
    <property type="nucleotide sequence ID" value="NZ_CP040818.1"/>
</dbReference>
<dbReference type="SMART" id="SM00857">
    <property type="entry name" value="Resolvase"/>
    <property type="match status" value="1"/>
</dbReference>
<keyword evidence="2" id="KW-0229">DNA integration</keyword>
<feature type="active site" description="O-(5'-phospho-DNA)-serine intermediate" evidence="5 6">
    <location>
        <position position="10"/>
    </location>
</feature>
<keyword evidence="3" id="KW-0238">DNA-binding</keyword>
<dbReference type="InterPro" id="IPR036162">
    <property type="entry name" value="Resolvase-like_N_sf"/>
</dbReference>
<comment type="similarity">
    <text evidence="1">Belongs to the site-specific recombinase resolvase family.</text>
</comment>
<dbReference type="InterPro" id="IPR009057">
    <property type="entry name" value="Homeodomain-like_sf"/>
</dbReference>
<protein>
    <submittedName>
        <fullName evidence="8">Recombinase family protein</fullName>
    </submittedName>
</protein>
<sequence length="192" mass="21039">MPRIGYARVSTASQDLEIQKAKLKEAGCEIIRAETASGASRAGRTELETILEFLRTGDELVVHRLDRLGRSTRDVLNLVHELESKGASLRILDPEVTTAGPAGRMVITVLGMVADMELQFIRDRQRAGIEAAKGKGVYKGRRKQVDNAEIQRLAASGMPKATIARELGVSRMTVYRALEAPKNDIQVSRTGK</sequence>
<dbReference type="PROSITE" id="PS00398">
    <property type="entry name" value="RECOMBINASES_2"/>
    <property type="match status" value="1"/>
</dbReference>
<dbReference type="Pfam" id="PF02796">
    <property type="entry name" value="HTH_7"/>
    <property type="match status" value="1"/>
</dbReference>
<proteinExistence type="inferred from homology"/>
<organism evidence="8 9">
    <name type="scientific">Paroceanicella profunda</name>
    <dbReference type="NCBI Taxonomy" id="2579971"/>
    <lineage>
        <taxon>Bacteria</taxon>
        <taxon>Pseudomonadati</taxon>
        <taxon>Pseudomonadota</taxon>
        <taxon>Alphaproteobacteria</taxon>
        <taxon>Rhodobacterales</taxon>
        <taxon>Paracoccaceae</taxon>
        <taxon>Paroceanicella</taxon>
    </lineage>
</organism>
<evidence type="ECO:0000256" key="3">
    <source>
        <dbReference type="ARBA" id="ARBA00023125"/>
    </source>
</evidence>
<evidence type="ECO:0000313" key="8">
    <source>
        <dbReference type="EMBL" id="QDL90990.1"/>
    </source>
</evidence>
<dbReference type="PANTHER" id="PTHR30461">
    <property type="entry name" value="DNA-INVERTASE FROM LAMBDOID PROPHAGE"/>
    <property type="match status" value="1"/>
</dbReference>
<dbReference type="CDD" id="cd03768">
    <property type="entry name" value="SR_ResInv"/>
    <property type="match status" value="1"/>
</dbReference>
<gene>
    <name evidence="8" type="ORF">FDP22_03800</name>
</gene>
<dbReference type="Gene3D" id="1.10.10.60">
    <property type="entry name" value="Homeodomain-like"/>
    <property type="match status" value="1"/>
</dbReference>
<dbReference type="AlphaFoldDB" id="A0A5B8FV74"/>
<dbReference type="PROSITE" id="PS00397">
    <property type="entry name" value="RECOMBINASES_1"/>
    <property type="match status" value="1"/>
</dbReference>